<sequence>MAEEARNVPRRGIRLKGGGGIRPTYHVEQWPVRSSLPEESHSFNPRPRDLQLIRVELELTMKQLMKEAFMTVDSGRNRIPTPLSSAHHHPLTPTGSRILGTVSTSPLFQKLLNTFTRVEEKCHGKFKVLF</sequence>
<evidence type="ECO:0000313" key="2">
    <source>
        <dbReference type="EMBL" id="CAB1449826.1"/>
    </source>
</evidence>
<feature type="region of interest" description="Disordered" evidence="1">
    <location>
        <begin position="1"/>
        <end position="20"/>
    </location>
</feature>
<proteinExistence type="predicted"/>
<reference evidence="2" key="1">
    <citation type="submission" date="2020-03" db="EMBL/GenBank/DDBJ databases">
        <authorList>
            <person name="Weist P."/>
        </authorList>
    </citation>
    <scope>NUCLEOTIDE SEQUENCE</scope>
</reference>
<comment type="caution">
    <text evidence="2">The sequence shown here is derived from an EMBL/GenBank/DDBJ whole genome shotgun (WGS) entry which is preliminary data.</text>
</comment>
<dbReference type="EMBL" id="CADEAL010004029">
    <property type="protein sequence ID" value="CAB1449826.1"/>
    <property type="molecule type" value="Genomic_DNA"/>
</dbReference>
<accession>A0A9N7VCF8</accession>
<protein>
    <submittedName>
        <fullName evidence="2">Uncharacterized protein</fullName>
    </submittedName>
</protein>
<evidence type="ECO:0000256" key="1">
    <source>
        <dbReference type="SAM" id="MobiDB-lite"/>
    </source>
</evidence>
<evidence type="ECO:0000313" key="3">
    <source>
        <dbReference type="Proteomes" id="UP001153269"/>
    </source>
</evidence>
<organism evidence="2 3">
    <name type="scientific">Pleuronectes platessa</name>
    <name type="common">European plaice</name>
    <dbReference type="NCBI Taxonomy" id="8262"/>
    <lineage>
        <taxon>Eukaryota</taxon>
        <taxon>Metazoa</taxon>
        <taxon>Chordata</taxon>
        <taxon>Craniata</taxon>
        <taxon>Vertebrata</taxon>
        <taxon>Euteleostomi</taxon>
        <taxon>Actinopterygii</taxon>
        <taxon>Neopterygii</taxon>
        <taxon>Teleostei</taxon>
        <taxon>Neoteleostei</taxon>
        <taxon>Acanthomorphata</taxon>
        <taxon>Carangaria</taxon>
        <taxon>Pleuronectiformes</taxon>
        <taxon>Pleuronectoidei</taxon>
        <taxon>Pleuronectidae</taxon>
        <taxon>Pleuronectes</taxon>
    </lineage>
</organism>
<keyword evidence="3" id="KW-1185">Reference proteome</keyword>
<dbReference type="Proteomes" id="UP001153269">
    <property type="component" value="Unassembled WGS sequence"/>
</dbReference>
<dbReference type="AlphaFoldDB" id="A0A9N7VCF8"/>
<gene>
    <name evidence="2" type="ORF">PLEPLA_LOCUS37512</name>
</gene>
<name>A0A9N7VCF8_PLEPL</name>